<keyword evidence="2" id="KW-1185">Reference proteome</keyword>
<protein>
    <submittedName>
        <fullName evidence="1">Uncharacterized protein</fullName>
    </submittedName>
</protein>
<name>A0AAV4SQ66_CAEEX</name>
<dbReference type="AlphaFoldDB" id="A0AAV4SQ66"/>
<gene>
    <name evidence="1" type="ORF">CEXT_101351</name>
</gene>
<dbReference type="Proteomes" id="UP001054945">
    <property type="component" value="Unassembled WGS sequence"/>
</dbReference>
<proteinExistence type="predicted"/>
<dbReference type="EMBL" id="BPLR01009790">
    <property type="protein sequence ID" value="GIY34625.1"/>
    <property type="molecule type" value="Genomic_DNA"/>
</dbReference>
<evidence type="ECO:0000313" key="2">
    <source>
        <dbReference type="Proteomes" id="UP001054945"/>
    </source>
</evidence>
<sequence length="123" mass="13506">MCATRPPPRCSLLASVPSQLLQQIAVLLLTDGHGDLPHSCTGIKSFKTLGFIYLRIYFIALSLDTEGVGRISHKLSPSSKWISFIKAFVESSPVLLNGIYIAANDKKNAYPLIGMHCFVRSEI</sequence>
<evidence type="ECO:0000313" key="1">
    <source>
        <dbReference type="EMBL" id="GIY34625.1"/>
    </source>
</evidence>
<accession>A0AAV4SQ66</accession>
<reference evidence="1 2" key="1">
    <citation type="submission" date="2021-06" db="EMBL/GenBank/DDBJ databases">
        <title>Caerostris extrusa draft genome.</title>
        <authorList>
            <person name="Kono N."/>
            <person name="Arakawa K."/>
        </authorList>
    </citation>
    <scope>NUCLEOTIDE SEQUENCE [LARGE SCALE GENOMIC DNA]</scope>
</reference>
<comment type="caution">
    <text evidence="1">The sequence shown here is derived from an EMBL/GenBank/DDBJ whole genome shotgun (WGS) entry which is preliminary data.</text>
</comment>
<organism evidence="1 2">
    <name type="scientific">Caerostris extrusa</name>
    <name type="common">Bark spider</name>
    <name type="synonym">Caerostris bankana</name>
    <dbReference type="NCBI Taxonomy" id="172846"/>
    <lineage>
        <taxon>Eukaryota</taxon>
        <taxon>Metazoa</taxon>
        <taxon>Ecdysozoa</taxon>
        <taxon>Arthropoda</taxon>
        <taxon>Chelicerata</taxon>
        <taxon>Arachnida</taxon>
        <taxon>Araneae</taxon>
        <taxon>Araneomorphae</taxon>
        <taxon>Entelegynae</taxon>
        <taxon>Araneoidea</taxon>
        <taxon>Araneidae</taxon>
        <taxon>Caerostris</taxon>
    </lineage>
</organism>